<dbReference type="Gramene" id="OE9A033229T1">
    <property type="protein sequence ID" value="OE9A033229C1"/>
    <property type="gene ID" value="OE9A033229"/>
</dbReference>
<dbReference type="AlphaFoldDB" id="A0A8S0PWB1"/>
<name>A0A8S0PWB1_OLEEU</name>
<evidence type="ECO:0000313" key="3">
    <source>
        <dbReference type="Proteomes" id="UP000594638"/>
    </source>
</evidence>
<proteinExistence type="predicted"/>
<reference evidence="2 3" key="1">
    <citation type="submission" date="2019-12" db="EMBL/GenBank/DDBJ databases">
        <authorList>
            <person name="Alioto T."/>
            <person name="Alioto T."/>
            <person name="Gomez Garrido J."/>
        </authorList>
    </citation>
    <scope>NUCLEOTIDE SEQUENCE [LARGE SCALE GENOMIC DNA]</scope>
</reference>
<gene>
    <name evidence="2" type="ORF">OLEA9_A033229</name>
</gene>
<organism evidence="2 3">
    <name type="scientific">Olea europaea subsp. europaea</name>
    <dbReference type="NCBI Taxonomy" id="158383"/>
    <lineage>
        <taxon>Eukaryota</taxon>
        <taxon>Viridiplantae</taxon>
        <taxon>Streptophyta</taxon>
        <taxon>Embryophyta</taxon>
        <taxon>Tracheophyta</taxon>
        <taxon>Spermatophyta</taxon>
        <taxon>Magnoliopsida</taxon>
        <taxon>eudicotyledons</taxon>
        <taxon>Gunneridae</taxon>
        <taxon>Pentapetalae</taxon>
        <taxon>asterids</taxon>
        <taxon>lamiids</taxon>
        <taxon>Lamiales</taxon>
        <taxon>Oleaceae</taxon>
        <taxon>Oleeae</taxon>
        <taxon>Olea</taxon>
    </lineage>
</organism>
<protein>
    <submittedName>
        <fullName evidence="2">Uncharacterized protein</fullName>
    </submittedName>
</protein>
<dbReference type="EMBL" id="CACTIH010000196">
    <property type="protein sequence ID" value="CAA2956785.1"/>
    <property type="molecule type" value="Genomic_DNA"/>
</dbReference>
<accession>A0A8S0PWB1</accession>
<feature type="compositionally biased region" description="Polar residues" evidence="1">
    <location>
        <begin position="107"/>
        <end position="122"/>
    </location>
</feature>
<dbReference type="Proteomes" id="UP000594638">
    <property type="component" value="Unassembled WGS sequence"/>
</dbReference>
<sequence length="137" mass="15440">MHQKVVEILTSDYTQAKPTHQVDQAPQYTSTDTLATSNNSGTAVEVVDCSHGKQLWELCKIKYEPLWINGVELDPEFIKHLKKFVLSLGKSKPPMDDFRTALLDSDNLNKSTASNTSDTLQSDLPDLYRNSLDSRRN</sequence>
<evidence type="ECO:0000256" key="1">
    <source>
        <dbReference type="SAM" id="MobiDB-lite"/>
    </source>
</evidence>
<comment type="caution">
    <text evidence="2">The sequence shown here is derived from an EMBL/GenBank/DDBJ whole genome shotgun (WGS) entry which is preliminary data.</text>
</comment>
<dbReference type="OrthoDB" id="446723at2759"/>
<keyword evidence="3" id="KW-1185">Reference proteome</keyword>
<feature type="region of interest" description="Disordered" evidence="1">
    <location>
        <begin position="107"/>
        <end position="137"/>
    </location>
</feature>
<evidence type="ECO:0000313" key="2">
    <source>
        <dbReference type="EMBL" id="CAA2956785.1"/>
    </source>
</evidence>